<keyword evidence="10" id="KW-0443">Lipid metabolism</keyword>
<dbReference type="HOGENOM" id="CLU_045532_1_0_9"/>
<dbReference type="eggNOG" id="COG1597">
    <property type="taxonomic scope" value="Bacteria"/>
</dbReference>
<keyword evidence="11" id="KW-0594">Phospholipid biosynthesis</keyword>
<dbReference type="PROSITE" id="PS50146">
    <property type="entry name" value="DAGK"/>
    <property type="match status" value="1"/>
</dbReference>
<keyword evidence="4" id="KW-0808">Transferase</keyword>
<dbReference type="InterPro" id="IPR016064">
    <property type="entry name" value="NAD/diacylglycerol_kinase_sf"/>
</dbReference>
<dbReference type="InterPro" id="IPR005218">
    <property type="entry name" value="Diacylglycerol/lipid_kinase"/>
</dbReference>
<keyword evidence="5" id="KW-0479">Metal-binding</keyword>
<dbReference type="Pfam" id="PF19279">
    <property type="entry name" value="YegS_C"/>
    <property type="match status" value="1"/>
</dbReference>
<organism evidence="14 15">
    <name type="scientific">Facklamia languida CCUG 37842</name>
    <dbReference type="NCBI Taxonomy" id="883113"/>
    <lineage>
        <taxon>Bacteria</taxon>
        <taxon>Bacillati</taxon>
        <taxon>Bacillota</taxon>
        <taxon>Bacilli</taxon>
        <taxon>Lactobacillales</taxon>
        <taxon>Aerococcaceae</taxon>
        <taxon>Facklamia</taxon>
    </lineage>
</organism>
<evidence type="ECO:0000256" key="6">
    <source>
        <dbReference type="ARBA" id="ARBA00022741"/>
    </source>
</evidence>
<dbReference type="SMART" id="SM00046">
    <property type="entry name" value="DAGKc"/>
    <property type="match status" value="1"/>
</dbReference>
<evidence type="ECO:0000256" key="3">
    <source>
        <dbReference type="ARBA" id="ARBA00022516"/>
    </source>
</evidence>
<dbReference type="GO" id="GO:0004143">
    <property type="term" value="F:ATP-dependent diacylglycerol kinase activity"/>
    <property type="evidence" value="ECO:0007669"/>
    <property type="project" value="TreeGrafter"/>
</dbReference>
<dbReference type="GO" id="GO:0005524">
    <property type="term" value="F:ATP binding"/>
    <property type="evidence" value="ECO:0007669"/>
    <property type="project" value="UniProtKB-KW"/>
</dbReference>
<dbReference type="Pfam" id="PF00781">
    <property type="entry name" value="DAGK_cat"/>
    <property type="match status" value="1"/>
</dbReference>
<evidence type="ECO:0000259" key="13">
    <source>
        <dbReference type="PROSITE" id="PS50146"/>
    </source>
</evidence>
<dbReference type="GO" id="GO:0046872">
    <property type="term" value="F:metal ion binding"/>
    <property type="evidence" value="ECO:0007669"/>
    <property type="project" value="UniProtKB-KW"/>
</dbReference>
<evidence type="ECO:0000256" key="5">
    <source>
        <dbReference type="ARBA" id="ARBA00022723"/>
    </source>
</evidence>
<comment type="caution">
    <text evidence="14">The sequence shown here is derived from an EMBL/GenBank/DDBJ whole genome shotgun (WGS) entry which is preliminary data.</text>
</comment>
<dbReference type="SUPFAM" id="SSF111331">
    <property type="entry name" value="NAD kinase/diacylglycerol kinase-like"/>
    <property type="match status" value="1"/>
</dbReference>
<comment type="cofactor">
    <cofactor evidence="1">
        <name>Mg(2+)</name>
        <dbReference type="ChEBI" id="CHEBI:18420"/>
    </cofactor>
</comment>
<dbReference type="NCBIfam" id="TIGR00147">
    <property type="entry name" value="YegS/Rv2252/BmrU family lipid kinase"/>
    <property type="match status" value="1"/>
</dbReference>
<evidence type="ECO:0000256" key="1">
    <source>
        <dbReference type="ARBA" id="ARBA00001946"/>
    </source>
</evidence>
<evidence type="ECO:0000313" key="14">
    <source>
        <dbReference type="EMBL" id="EHR38242.1"/>
    </source>
</evidence>
<dbReference type="PANTHER" id="PTHR12358">
    <property type="entry name" value="SPHINGOSINE KINASE"/>
    <property type="match status" value="1"/>
</dbReference>
<dbReference type="PATRIC" id="fig|883113.3.peg.330"/>
<dbReference type="AlphaFoldDB" id="H3NHI7"/>
<keyword evidence="12" id="KW-1208">Phospholipid metabolism</keyword>
<dbReference type="EMBL" id="AGEG01000002">
    <property type="protein sequence ID" value="EHR38242.1"/>
    <property type="molecule type" value="Genomic_DNA"/>
</dbReference>
<evidence type="ECO:0000256" key="4">
    <source>
        <dbReference type="ARBA" id="ARBA00022679"/>
    </source>
</evidence>
<keyword evidence="9" id="KW-0460">Magnesium</keyword>
<evidence type="ECO:0000256" key="7">
    <source>
        <dbReference type="ARBA" id="ARBA00022777"/>
    </source>
</evidence>
<evidence type="ECO:0000256" key="12">
    <source>
        <dbReference type="ARBA" id="ARBA00023264"/>
    </source>
</evidence>
<evidence type="ECO:0000256" key="10">
    <source>
        <dbReference type="ARBA" id="ARBA00023098"/>
    </source>
</evidence>
<sequence>MPKAMIIMNPESGKQKAPDLVEPLQEILQTDYDSVHLIQSQSMEDLCAWAKQSATDQYDALFLMGGDGTINAGMNAILPYPTRPTLGIVPLGTFNNAASMLGFPRNYNQAIQAYQSVKKQWIDIGQCNQTCFLSSVAIGPIVESIKQMDSYELAELGSLDYFKQVLSSLEEGQAQSYRITKHSQTQEYQYSLIVLSLGNALLRMQHLFQDARLDDGLLNLVGLKESTISEKIGLATQILNRGVLANDLIDYDQLEECQIHLADSTSESHCNLDGDQGPLLPLQIKVIPRALEVFVPLQAESTP</sequence>
<protein>
    <submittedName>
        <fullName evidence="14">YegS BmrU family lipid kinase</fullName>
    </submittedName>
</protein>
<dbReference type="InterPro" id="IPR050187">
    <property type="entry name" value="Lipid_Phosphate_FormReg"/>
</dbReference>
<dbReference type="RefSeq" id="WP_006308269.1">
    <property type="nucleotide sequence ID" value="NZ_JH601133.1"/>
</dbReference>
<comment type="similarity">
    <text evidence="2">Belongs to the diacylglycerol/lipid kinase family.</text>
</comment>
<dbReference type="STRING" id="883113.HMPREF9708_00326"/>
<dbReference type="PANTHER" id="PTHR12358:SF106">
    <property type="entry name" value="LIPID KINASE YEGS"/>
    <property type="match status" value="1"/>
</dbReference>
<dbReference type="InterPro" id="IPR045540">
    <property type="entry name" value="YegS/DAGK_C"/>
</dbReference>
<dbReference type="GO" id="GO:0005886">
    <property type="term" value="C:plasma membrane"/>
    <property type="evidence" value="ECO:0007669"/>
    <property type="project" value="TreeGrafter"/>
</dbReference>
<reference evidence="14 15" key="1">
    <citation type="submission" date="2012-01" db="EMBL/GenBank/DDBJ databases">
        <title>The Genome Sequence of Facklamia languida CCUG 37842.</title>
        <authorList>
            <consortium name="The Broad Institute Genome Sequencing Platform"/>
            <person name="Earl A."/>
            <person name="Ward D."/>
            <person name="Feldgarden M."/>
            <person name="Gevers D."/>
            <person name="Huys G."/>
            <person name="Young S.K."/>
            <person name="Zeng Q."/>
            <person name="Gargeya S."/>
            <person name="Fitzgerald M."/>
            <person name="Haas B."/>
            <person name="Abouelleil A."/>
            <person name="Alvarado L."/>
            <person name="Arachchi H.M."/>
            <person name="Berlin A."/>
            <person name="Chapman S.B."/>
            <person name="Gearin G."/>
            <person name="Goldberg J."/>
            <person name="Griggs A."/>
            <person name="Gujja S."/>
            <person name="Hansen M."/>
            <person name="Heiman D."/>
            <person name="Howarth C."/>
            <person name="Larimer J."/>
            <person name="Lui A."/>
            <person name="MacDonald P.J.P."/>
            <person name="McCowen C."/>
            <person name="Montmayeur A."/>
            <person name="Murphy C."/>
            <person name="Neiman D."/>
            <person name="Pearson M."/>
            <person name="Priest M."/>
            <person name="Roberts A."/>
            <person name="Saif S."/>
            <person name="Shea T."/>
            <person name="Sisk P."/>
            <person name="Stolte C."/>
            <person name="Sykes S."/>
            <person name="Wortman J."/>
            <person name="Nusbaum C."/>
            <person name="Birren B."/>
        </authorList>
    </citation>
    <scope>NUCLEOTIDE SEQUENCE [LARGE SCALE GENOMIC DNA]</scope>
    <source>
        <strain evidence="14 15">CCUG 37842</strain>
    </source>
</reference>
<keyword evidence="15" id="KW-1185">Reference proteome</keyword>
<proteinExistence type="inferred from homology"/>
<keyword evidence="6" id="KW-0547">Nucleotide-binding</keyword>
<evidence type="ECO:0000256" key="9">
    <source>
        <dbReference type="ARBA" id="ARBA00022842"/>
    </source>
</evidence>
<dbReference type="InterPro" id="IPR017438">
    <property type="entry name" value="ATP-NAD_kinase_N"/>
</dbReference>
<feature type="domain" description="DAGKc" evidence="13">
    <location>
        <begin position="1"/>
        <end position="131"/>
    </location>
</feature>
<keyword evidence="3" id="KW-0444">Lipid biosynthesis</keyword>
<keyword evidence="8" id="KW-0067">ATP-binding</keyword>
<gene>
    <name evidence="14" type="ORF">HMPREF9708_00326</name>
</gene>
<name>H3NHI7_9LACT</name>
<dbReference type="GO" id="GO:0008654">
    <property type="term" value="P:phospholipid biosynthetic process"/>
    <property type="evidence" value="ECO:0007669"/>
    <property type="project" value="UniProtKB-KW"/>
</dbReference>
<dbReference type="Proteomes" id="UP000006190">
    <property type="component" value="Unassembled WGS sequence"/>
</dbReference>
<dbReference type="Gene3D" id="2.60.200.40">
    <property type="match status" value="1"/>
</dbReference>
<evidence type="ECO:0000256" key="8">
    <source>
        <dbReference type="ARBA" id="ARBA00022840"/>
    </source>
</evidence>
<dbReference type="InterPro" id="IPR001206">
    <property type="entry name" value="Diacylglycerol_kinase_cat_dom"/>
</dbReference>
<dbReference type="Gene3D" id="3.40.50.10330">
    <property type="entry name" value="Probable inorganic polyphosphate/atp-NAD kinase, domain 1"/>
    <property type="match status" value="1"/>
</dbReference>
<keyword evidence="7 14" id="KW-0418">Kinase</keyword>
<evidence type="ECO:0000313" key="15">
    <source>
        <dbReference type="Proteomes" id="UP000006190"/>
    </source>
</evidence>
<evidence type="ECO:0000256" key="2">
    <source>
        <dbReference type="ARBA" id="ARBA00005983"/>
    </source>
</evidence>
<accession>H3NHI7</accession>
<evidence type="ECO:0000256" key="11">
    <source>
        <dbReference type="ARBA" id="ARBA00023209"/>
    </source>
</evidence>